<gene>
    <name evidence="3" type="ORF">ACFPM4_11105</name>
</gene>
<feature type="domain" description="DUF2089" evidence="2">
    <location>
        <begin position="9"/>
        <end position="40"/>
    </location>
</feature>
<comment type="caution">
    <text evidence="3">The sequence shown here is derived from an EMBL/GenBank/DDBJ whole genome shotgun (WGS) entry which is preliminary data.</text>
</comment>
<dbReference type="EMBL" id="JBHSMC010000014">
    <property type="protein sequence ID" value="MFC5465297.1"/>
    <property type="molecule type" value="Genomic_DNA"/>
</dbReference>
<evidence type="ECO:0000259" key="2">
    <source>
        <dbReference type="Pfam" id="PF22747"/>
    </source>
</evidence>
<dbReference type="Pfam" id="PF22747">
    <property type="entry name" value="Zn_ribbon_DUF2089"/>
    <property type="match status" value="1"/>
</dbReference>
<evidence type="ECO:0000259" key="1">
    <source>
        <dbReference type="Pfam" id="PF09862"/>
    </source>
</evidence>
<dbReference type="InterPro" id="IPR053957">
    <property type="entry name" value="DUF2089_Zn_ribbon"/>
</dbReference>
<evidence type="ECO:0000313" key="4">
    <source>
        <dbReference type="Proteomes" id="UP001596147"/>
    </source>
</evidence>
<sequence length="122" mass="13762">MGYPLITNCPVCSKTLKITKLQCSHCQTTIENDFELSKFAALNQEQLYFIEVFLKSRGNIKEVEKELGVSYPTVRGKLNDIISALGYKERKADSEERSVISMLEKGEISVNEALNLLKDKGE</sequence>
<organism evidence="3 4">
    <name type="scientific">Lederbergia graminis</name>
    <dbReference type="NCBI Taxonomy" id="735518"/>
    <lineage>
        <taxon>Bacteria</taxon>
        <taxon>Bacillati</taxon>
        <taxon>Bacillota</taxon>
        <taxon>Bacilli</taxon>
        <taxon>Bacillales</taxon>
        <taxon>Bacillaceae</taxon>
        <taxon>Lederbergia</taxon>
    </lineage>
</organism>
<dbReference type="Proteomes" id="UP001596147">
    <property type="component" value="Unassembled WGS sequence"/>
</dbReference>
<dbReference type="RefSeq" id="WP_382351432.1">
    <property type="nucleotide sequence ID" value="NZ_JBHSMC010000014.1"/>
</dbReference>
<protein>
    <submittedName>
        <fullName evidence="3">DUF2089 domain-containing protein</fullName>
    </submittedName>
</protein>
<accession>A0ABW0LJY3</accession>
<dbReference type="Pfam" id="PF09862">
    <property type="entry name" value="DUF2089"/>
    <property type="match status" value="1"/>
</dbReference>
<evidence type="ECO:0000313" key="3">
    <source>
        <dbReference type="EMBL" id="MFC5465297.1"/>
    </source>
</evidence>
<feature type="domain" description="DUF2089" evidence="1">
    <location>
        <begin position="42"/>
        <end position="88"/>
    </location>
</feature>
<name>A0ABW0LJY3_9BACI</name>
<keyword evidence="4" id="KW-1185">Reference proteome</keyword>
<dbReference type="InterPro" id="IPR018658">
    <property type="entry name" value="DUF2089"/>
</dbReference>
<reference evidence="4" key="1">
    <citation type="journal article" date="2019" name="Int. J. Syst. Evol. Microbiol.">
        <title>The Global Catalogue of Microorganisms (GCM) 10K type strain sequencing project: providing services to taxonomists for standard genome sequencing and annotation.</title>
        <authorList>
            <consortium name="The Broad Institute Genomics Platform"/>
            <consortium name="The Broad Institute Genome Sequencing Center for Infectious Disease"/>
            <person name="Wu L."/>
            <person name="Ma J."/>
        </authorList>
    </citation>
    <scope>NUCLEOTIDE SEQUENCE [LARGE SCALE GENOMIC DNA]</scope>
    <source>
        <strain evidence="4">CGMCC 1.12237</strain>
    </source>
</reference>
<proteinExistence type="predicted"/>